<evidence type="ECO:0000313" key="3">
    <source>
        <dbReference type="EMBL" id="GIL69467.1"/>
    </source>
</evidence>
<dbReference type="GO" id="GO:0016020">
    <property type="term" value="C:membrane"/>
    <property type="evidence" value="ECO:0007669"/>
    <property type="project" value="UniProtKB-ARBA"/>
</dbReference>
<reference evidence="3" key="1">
    <citation type="journal article" date="2021" name="Proc. Natl. Acad. Sci. U.S.A.">
        <title>Three genomes in the algal genus Volvox reveal the fate of a haploid sex-determining region after a transition to homothallism.</title>
        <authorList>
            <person name="Yamamoto K."/>
            <person name="Hamaji T."/>
            <person name="Kawai-Toyooka H."/>
            <person name="Matsuzaki R."/>
            <person name="Takahashi F."/>
            <person name="Nishimura Y."/>
            <person name="Kawachi M."/>
            <person name="Noguchi H."/>
            <person name="Minakuchi Y."/>
            <person name="Umen J.G."/>
            <person name="Toyoda A."/>
            <person name="Nozaki H."/>
        </authorList>
    </citation>
    <scope>NUCLEOTIDE SEQUENCE</scope>
    <source>
        <strain evidence="4">NIES-3785</strain>
        <strain evidence="3">NIES-3786</strain>
    </source>
</reference>
<dbReference type="Proteomes" id="UP000747110">
    <property type="component" value="Unassembled WGS sequence"/>
</dbReference>
<feature type="compositionally biased region" description="Low complexity" evidence="2">
    <location>
        <begin position="167"/>
        <end position="183"/>
    </location>
</feature>
<evidence type="ECO:0000256" key="1">
    <source>
        <dbReference type="ARBA" id="ARBA00022737"/>
    </source>
</evidence>
<sequence length="343" mass="36302">MNPDVADALNWRSLRWQDGCTYEGLEAGGSCESHGVVTWPGRRERYEGQLRGSQPHGYGAYRWRDGTLYRGEWYDGRMQGCGVLIWKDEQDAIQAKAGKFFRDDFVGPVPGCSTEAAHEAALEADVAAGRARVFETHMSRRQVPVSYLTASGAAADVRTRGPGQPGPGRAPQSAASEVANGPVDTGGVGGDGDIGMVSSVISWWPWAHARCGVGAGGWAARGAGRGMDMADRRDNRSNGSTGDGQGVVGPSTPRWKAIQQLHLAQTQHRGGDGCSRGGADMGRVIRGGGGGELSREHKRTEGVLGSAALDGGNEGQLSRLTAEQRRRLEQLLAAELLPGLKAG</sequence>
<evidence type="ECO:0000313" key="5">
    <source>
        <dbReference type="Proteomes" id="UP000747110"/>
    </source>
</evidence>
<organism evidence="3 5">
    <name type="scientific">Volvox reticuliferus</name>
    <dbReference type="NCBI Taxonomy" id="1737510"/>
    <lineage>
        <taxon>Eukaryota</taxon>
        <taxon>Viridiplantae</taxon>
        <taxon>Chlorophyta</taxon>
        <taxon>core chlorophytes</taxon>
        <taxon>Chlorophyceae</taxon>
        <taxon>CS clade</taxon>
        <taxon>Chlamydomonadales</taxon>
        <taxon>Volvocaceae</taxon>
        <taxon>Volvox</taxon>
    </lineage>
</organism>
<dbReference type="EMBL" id="BNCP01000001">
    <property type="protein sequence ID" value="GIL69467.1"/>
    <property type="molecule type" value="Genomic_DNA"/>
</dbReference>
<accession>A0A8J4BV65</accession>
<dbReference type="AlphaFoldDB" id="A0A8J4BV65"/>
<gene>
    <name evidence="3" type="ORF">Vretifemale_394</name>
    <name evidence="4" type="ORF">Vretimale_13579</name>
</gene>
<keyword evidence="5" id="KW-1185">Reference proteome</keyword>
<comment type="caution">
    <text evidence="3">The sequence shown here is derived from an EMBL/GenBank/DDBJ whole genome shotgun (WGS) entry which is preliminary data.</text>
</comment>
<feature type="region of interest" description="Disordered" evidence="2">
    <location>
        <begin position="266"/>
        <end position="298"/>
    </location>
</feature>
<dbReference type="SMART" id="SM00698">
    <property type="entry name" value="MORN"/>
    <property type="match status" value="2"/>
</dbReference>
<proteinExistence type="predicted"/>
<evidence type="ECO:0000256" key="2">
    <source>
        <dbReference type="SAM" id="MobiDB-lite"/>
    </source>
</evidence>
<feature type="region of interest" description="Disordered" evidence="2">
    <location>
        <begin position="154"/>
        <end position="190"/>
    </location>
</feature>
<dbReference type="Pfam" id="PF02493">
    <property type="entry name" value="MORN"/>
    <property type="match status" value="2"/>
</dbReference>
<dbReference type="OrthoDB" id="270720at2759"/>
<dbReference type="PANTHER" id="PTHR23084:SF263">
    <property type="entry name" value="MORN REPEAT-CONTAINING PROTEIN 1"/>
    <property type="match status" value="1"/>
</dbReference>
<feature type="region of interest" description="Disordered" evidence="2">
    <location>
        <begin position="221"/>
        <end position="252"/>
    </location>
</feature>
<dbReference type="Proteomes" id="UP000722791">
    <property type="component" value="Unassembled WGS sequence"/>
</dbReference>
<dbReference type="EMBL" id="BNCQ01000032">
    <property type="protein sequence ID" value="GIM09760.1"/>
    <property type="molecule type" value="Genomic_DNA"/>
</dbReference>
<feature type="compositionally biased region" description="Gly residues" evidence="2">
    <location>
        <begin position="272"/>
        <end position="292"/>
    </location>
</feature>
<dbReference type="SUPFAM" id="SSF82185">
    <property type="entry name" value="Histone H3 K4-specific methyltransferase SET7/9 N-terminal domain"/>
    <property type="match status" value="1"/>
</dbReference>
<dbReference type="InterPro" id="IPR003409">
    <property type="entry name" value="MORN"/>
</dbReference>
<protein>
    <submittedName>
        <fullName evidence="3">Uncharacterized protein</fullName>
    </submittedName>
</protein>
<dbReference type="Gene3D" id="2.20.110.10">
    <property type="entry name" value="Histone H3 K4-specific methyltransferase SET7/9 N-terminal domain"/>
    <property type="match status" value="1"/>
</dbReference>
<dbReference type="PANTHER" id="PTHR23084">
    <property type="entry name" value="PHOSPHATIDYLINOSITOL-4-PHOSPHATE 5-KINASE RELATED"/>
    <property type="match status" value="1"/>
</dbReference>
<evidence type="ECO:0000313" key="4">
    <source>
        <dbReference type="EMBL" id="GIM09760.1"/>
    </source>
</evidence>
<keyword evidence="1" id="KW-0677">Repeat</keyword>
<name>A0A8J4BV65_9CHLO</name>